<comment type="caution">
    <text evidence="10">The sequence shown here is derived from an EMBL/GenBank/DDBJ whole genome shotgun (WGS) entry which is preliminary data.</text>
</comment>
<evidence type="ECO:0000259" key="9">
    <source>
        <dbReference type="SMART" id="SM00737"/>
    </source>
</evidence>
<keyword evidence="7" id="KW-0445">Lipid transport</keyword>
<name>A0A9W9K0J0_9EURO</name>
<dbReference type="InterPro" id="IPR033917">
    <property type="entry name" value="ML_PG-PI_TP"/>
</dbReference>
<dbReference type="PANTHER" id="PTHR11306:SF0">
    <property type="entry name" value="PHOSPHATIDYLGLYCEROL_PHOSPHATIDYLINOSITOL TRANSFER PROTEIN"/>
    <property type="match status" value="1"/>
</dbReference>
<keyword evidence="11" id="KW-1185">Reference proteome</keyword>
<feature type="signal peptide" evidence="8">
    <location>
        <begin position="1"/>
        <end position="19"/>
    </location>
</feature>
<evidence type="ECO:0000256" key="8">
    <source>
        <dbReference type="SAM" id="SignalP"/>
    </source>
</evidence>
<sequence length="173" mass="18789">MKFLAPTTLLLAAPLLASAASLPKFFDPTQATLRVNTDEKPKVPGDNPLNYCKPPSDYVLQIDNVDLDPNPPAAGKTLTITASGTFNQRIEKGAYVNLEVKYGLISLVKQTVDLCEQLGNVDLECPLEKGPMVLTKDVDLPGFIPKGTFTVFADVYTNADEQVTCLEANNIKF</sequence>
<dbReference type="Proteomes" id="UP001149165">
    <property type="component" value="Unassembled WGS sequence"/>
</dbReference>
<reference evidence="10" key="2">
    <citation type="journal article" date="2023" name="IMA Fungus">
        <title>Comparative genomic study of the Penicillium genus elucidates a diverse pangenome and 15 lateral gene transfer events.</title>
        <authorList>
            <person name="Petersen C."/>
            <person name="Sorensen T."/>
            <person name="Nielsen M.R."/>
            <person name="Sondergaard T.E."/>
            <person name="Sorensen J.L."/>
            <person name="Fitzpatrick D.A."/>
            <person name="Frisvad J.C."/>
            <person name="Nielsen K.L."/>
        </authorList>
    </citation>
    <scope>NUCLEOTIDE SEQUENCE</scope>
    <source>
        <strain evidence="10">IBT 30069</strain>
    </source>
</reference>
<dbReference type="EMBL" id="JAPQKH010000007">
    <property type="protein sequence ID" value="KAJ5087647.1"/>
    <property type="molecule type" value="Genomic_DNA"/>
</dbReference>
<dbReference type="Pfam" id="PF02221">
    <property type="entry name" value="E1_DerP2_DerF2"/>
    <property type="match status" value="1"/>
</dbReference>
<evidence type="ECO:0000256" key="7">
    <source>
        <dbReference type="ARBA" id="ARBA00023055"/>
    </source>
</evidence>
<feature type="chain" id="PRO_5040979534" description="Phosphatidylglycerol/phosphatidylinositol transfer protein" evidence="8">
    <location>
        <begin position="20"/>
        <end position="173"/>
    </location>
</feature>
<evidence type="ECO:0000256" key="6">
    <source>
        <dbReference type="ARBA" id="ARBA00022729"/>
    </source>
</evidence>
<dbReference type="InterPro" id="IPR014756">
    <property type="entry name" value="Ig_E-set"/>
</dbReference>
<gene>
    <name evidence="10" type="ORF">N7456_011263</name>
</gene>
<feature type="domain" description="MD-2-related lipid-recognition" evidence="9">
    <location>
        <begin position="49"/>
        <end position="170"/>
    </location>
</feature>
<evidence type="ECO:0000256" key="3">
    <source>
        <dbReference type="ARBA" id="ARBA00011245"/>
    </source>
</evidence>
<keyword evidence="6 8" id="KW-0732">Signal</keyword>
<comment type="subunit">
    <text evidence="3">Monomer.</text>
</comment>
<dbReference type="GO" id="GO:0032934">
    <property type="term" value="F:sterol binding"/>
    <property type="evidence" value="ECO:0007669"/>
    <property type="project" value="InterPro"/>
</dbReference>
<organism evidence="10 11">
    <name type="scientific">Penicillium angulare</name>
    <dbReference type="NCBI Taxonomy" id="116970"/>
    <lineage>
        <taxon>Eukaryota</taxon>
        <taxon>Fungi</taxon>
        <taxon>Dikarya</taxon>
        <taxon>Ascomycota</taxon>
        <taxon>Pezizomycotina</taxon>
        <taxon>Eurotiomycetes</taxon>
        <taxon>Eurotiomycetidae</taxon>
        <taxon>Eurotiales</taxon>
        <taxon>Aspergillaceae</taxon>
        <taxon>Penicillium</taxon>
    </lineage>
</organism>
<dbReference type="GO" id="GO:0032366">
    <property type="term" value="P:intracellular sterol transport"/>
    <property type="evidence" value="ECO:0007669"/>
    <property type="project" value="InterPro"/>
</dbReference>
<evidence type="ECO:0000256" key="4">
    <source>
        <dbReference type="ARBA" id="ARBA00016056"/>
    </source>
</evidence>
<dbReference type="CDD" id="cd00917">
    <property type="entry name" value="PG-PI_TP"/>
    <property type="match status" value="1"/>
</dbReference>
<keyword evidence="5" id="KW-0813">Transport</keyword>
<dbReference type="SUPFAM" id="SSF81296">
    <property type="entry name" value="E set domains"/>
    <property type="match status" value="1"/>
</dbReference>
<dbReference type="InterPro" id="IPR039670">
    <property type="entry name" value="NPC2-like"/>
</dbReference>
<evidence type="ECO:0000256" key="2">
    <source>
        <dbReference type="ARBA" id="ARBA00006370"/>
    </source>
</evidence>
<dbReference type="OrthoDB" id="6409159at2759"/>
<dbReference type="AlphaFoldDB" id="A0A9W9K0J0"/>
<evidence type="ECO:0000313" key="11">
    <source>
        <dbReference type="Proteomes" id="UP001149165"/>
    </source>
</evidence>
<dbReference type="PANTHER" id="PTHR11306">
    <property type="entry name" value="NIEMANN PICK TYPE C2 PROTEIN NPC2-RELATED"/>
    <property type="match status" value="1"/>
</dbReference>
<evidence type="ECO:0000313" key="10">
    <source>
        <dbReference type="EMBL" id="KAJ5087647.1"/>
    </source>
</evidence>
<evidence type="ECO:0000256" key="1">
    <source>
        <dbReference type="ARBA" id="ARBA00002053"/>
    </source>
</evidence>
<evidence type="ECO:0000256" key="5">
    <source>
        <dbReference type="ARBA" id="ARBA00022448"/>
    </source>
</evidence>
<accession>A0A9W9K0J0</accession>
<reference evidence="10" key="1">
    <citation type="submission" date="2022-11" db="EMBL/GenBank/DDBJ databases">
        <authorList>
            <person name="Petersen C."/>
        </authorList>
    </citation>
    <scope>NUCLEOTIDE SEQUENCE</scope>
    <source>
        <strain evidence="10">IBT 30069</strain>
    </source>
</reference>
<comment type="function">
    <text evidence="1">Catalyzes the intermembrane transfer of phosphatidylglycerol and phosphatidylinositol.</text>
</comment>
<dbReference type="SMART" id="SM00737">
    <property type="entry name" value="ML"/>
    <property type="match status" value="1"/>
</dbReference>
<comment type="similarity">
    <text evidence="2">Belongs to the NPC2 family.</text>
</comment>
<dbReference type="InterPro" id="IPR003172">
    <property type="entry name" value="ML_dom"/>
</dbReference>
<protein>
    <recommendedName>
        <fullName evidence="4">Phosphatidylglycerol/phosphatidylinositol transfer protein</fullName>
    </recommendedName>
</protein>
<dbReference type="FunFam" id="2.60.40.770:FF:000004">
    <property type="entry name" value="Phosphatidylglycerol/phosphatidylinositol transfer protein"/>
    <property type="match status" value="1"/>
</dbReference>
<dbReference type="Gene3D" id="2.60.40.770">
    <property type="match status" value="1"/>
</dbReference>
<proteinExistence type="inferred from homology"/>